<dbReference type="EMBL" id="FQVA01000001">
    <property type="protein sequence ID" value="SHF20553.1"/>
    <property type="molecule type" value="Genomic_DNA"/>
</dbReference>
<proteinExistence type="predicted"/>
<keyword evidence="1" id="KW-0812">Transmembrane</keyword>
<dbReference type="Pfam" id="PF11381">
    <property type="entry name" value="DUF3185"/>
    <property type="match status" value="1"/>
</dbReference>
<feature type="transmembrane region" description="Helical" evidence="1">
    <location>
        <begin position="45"/>
        <end position="62"/>
    </location>
</feature>
<dbReference type="AlphaFoldDB" id="A0A1M4ZR84"/>
<evidence type="ECO:0000256" key="1">
    <source>
        <dbReference type="SAM" id="Phobius"/>
    </source>
</evidence>
<accession>A0A1M4ZR84</accession>
<keyword evidence="1" id="KW-1133">Transmembrane helix</keyword>
<sequence length="63" mass="6568">MKKKYLGIVLIIAGAALMAWGYSVYDSAGSQISRAISGDTPIEAWVGMVGGAISLIIGILKLK</sequence>
<dbReference type="Proteomes" id="UP000184170">
    <property type="component" value="Unassembled WGS sequence"/>
</dbReference>
<reference evidence="3" key="1">
    <citation type="submission" date="2016-11" db="EMBL/GenBank/DDBJ databases">
        <authorList>
            <person name="Varghese N."/>
            <person name="Submissions S."/>
        </authorList>
    </citation>
    <scope>NUCLEOTIDE SEQUENCE [LARGE SCALE GENOMIC DNA]</scope>
    <source>
        <strain evidence="3">CGMCC 1.7063</strain>
    </source>
</reference>
<keyword evidence="1" id="KW-0472">Membrane</keyword>
<organism evidence="2 3">
    <name type="scientific">Microbulbifer donghaiensis</name>
    <dbReference type="NCBI Taxonomy" id="494016"/>
    <lineage>
        <taxon>Bacteria</taxon>
        <taxon>Pseudomonadati</taxon>
        <taxon>Pseudomonadota</taxon>
        <taxon>Gammaproteobacteria</taxon>
        <taxon>Cellvibrionales</taxon>
        <taxon>Microbulbiferaceae</taxon>
        <taxon>Microbulbifer</taxon>
    </lineage>
</organism>
<evidence type="ECO:0000313" key="3">
    <source>
        <dbReference type="Proteomes" id="UP000184170"/>
    </source>
</evidence>
<evidence type="ECO:0000313" key="2">
    <source>
        <dbReference type="EMBL" id="SHF20553.1"/>
    </source>
</evidence>
<gene>
    <name evidence="2" type="ORF">SAMN04487965_1625</name>
</gene>
<name>A0A1M4ZR84_9GAMM</name>
<keyword evidence="3" id="KW-1185">Reference proteome</keyword>
<dbReference type="OrthoDB" id="5740556at2"/>
<dbReference type="InterPro" id="IPR021521">
    <property type="entry name" value="DUF3185"/>
</dbReference>
<dbReference type="STRING" id="494016.SAMN04487965_1625"/>
<protein>
    <submittedName>
        <fullName evidence="2">Uncharacterized protein</fullName>
    </submittedName>
</protein>